<dbReference type="AlphaFoldDB" id="A0AAN9PEF8"/>
<keyword evidence="2" id="KW-1185">Reference proteome</keyword>
<name>A0AAN9PEF8_CLITE</name>
<comment type="caution">
    <text evidence="1">The sequence shown here is derived from an EMBL/GenBank/DDBJ whole genome shotgun (WGS) entry which is preliminary data.</text>
</comment>
<proteinExistence type="predicted"/>
<evidence type="ECO:0000313" key="2">
    <source>
        <dbReference type="Proteomes" id="UP001359559"/>
    </source>
</evidence>
<reference evidence="1 2" key="1">
    <citation type="submission" date="2024-01" db="EMBL/GenBank/DDBJ databases">
        <title>The genomes of 5 underutilized Papilionoideae crops provide insights into root nodulation and disease resistance.</title>
        <authorList>
            <person name="Yuan L."/>
        </authorList>
    </citation>
    <scope>NUCLEOTIDE SEQUENCE [LARGE SCALE GENOMIC DNA]</scope>
    <source>
        <strain evidence="1">LY-2023</strain>
        <tissue evidence="1">Leaf</tissue>
    </source>
</reference>
<gene>
    <name evidence="1" type="ORF">RJT34_17298</name>
</gene>
<protein>
    <submittedName>
        <fullName evidence="1">Uncharacterized protein</fullName>
    </submittedName>
</protein>
<sequence length="70" mass="8092">MMERKERLFFEGTTHNAFLRNAAIHDSPHVFQEAILKSVQNIQIQFGANQLRSRTLTEPNADQDVKKLNP</sequence>
<organism evidence="1 2">
    <name type="scientific">Clitoria ternatea</name>
    <name type="common">Butterfly pea</name>
    <dbReference type="NCBI Taxonomy" id="43366"/>
    <lineage>
        <taxon>Eukaryota</taxon>
        <taxon>Viridiplantae</taxon>
        <taxon>Streptophyta</taxon>
        <taxon>Embryophyta</taxon>
        <taxon>Tracheophyta</taxon>
        <taxon>Spermatophyta</taxon>
        <taxon>Magnoliopsida</taxon>
        <taxon>eudicotyledons</taxon>
        <taxon>Gunneridae</taxon>
        <taxon>Pentapetalae</taxon>
        <taxon>rosids</taxon>
        <taxon>fabids</taxon>
        <taxon>Fabales</taxon>
        <taxon>Fabaceae</taxon>
        <taxon>Papilionoideae</taxon>
        <taxon>50 kb inversion clade</taxon>
        <taxon>NPAAA clade</taxon>
        <taxon>indigoferoid/millettioid clade</taxon>
        <taxon>Phaseoleae</taxon>
        <taxon>Clitoria</taxon>
    </lineage>
</organism>
<dbReference type="Proteomes" id="UP001359559">
    <property type="component" value="Unassembled WGS sequence"/>
</dbReference>
<dbReference type="EMBL" id="JAYKXN010000004">
    <property type="protein sequence ID" value="KAK7294409.1"/>
    <property type="molecule type" value="Genomic_DNA"/>
</dbReference>
<evidence type="ECO:0000313" key="1">
    <source>
        <dbReference type="EMBL" id="KAK7294409.1"/>
    </source>
</evidence>
<accession>A0AAN9PEF8</accession>